<organism evidence="2 3">
    <name type="scientific">Triparma laevis f. longispina</name>
    <dbReference type="NCBI Taxonomy" id="1714387"/>
    <lineage>
        <taxon>Eukaryota</taxon>
        <taxon>Sar</taxon>
        <taxon>Stramenopiles</taxon>
        <taxon>Ochrophyta</taxon>
        <taxon>Bolidophyceae</taxon>
        <taxon>Parmales</taxon>
        <taxon>Triparmaceae</taxon>
        <taxon>Triparma</taxon>
    </lineage>
</organism>
<reference evidence="3" key="1">
    <citation type="journal article" date="2023" name="Commun. Biol.">
        <title>Genome analysis of Parmales, the sister group of diatoms, reveals the evolutionary specialization of diatoms from phago-mixotrophs to photoautotrophs.</title>
        <authorList>
            <person name="Ban H."/>
            <person name="Sato S."/>
            <person name="Yoshikawa S."/>
            <person name="Yamada K."/>
            <person name="Nakamura Y."/>
            <person name="Ichinomiya M."/>
            <person name="Sato N."/>
            <person name="Blanc-Mathieu R."/>
            <person name="Endo H."/>
            <person name="Kuwata A."/>
            <person name="Ogata H."/>
        </authorList>
    </citation>
    <scope>NUCLEOTIDE SEQUENCE [LARGE SCALE GENOMIC DNA]</scope>
    <source>
        <strain evidence="3">NIES 3700</strain>
    </source>
</reference>
<comment type="caution">
    <text evidence="2">The sequence shown here is derived from an EMBL/GenBank/DDBJ whole genome shotgun (WGS) entry which is preliminary data.</text>
</comment>
<feature type="compositionally biased region" description="Basic residues" evidence="1">
    <location>
        <begin position="1"/>
        <end position="12"/>
    </location>
</feature>
<dbReference type="Proteomes" id="UP001165122">
    <property type="component" value="Unassembled WGS sequence"/>
</dbReference>
<evidence type="ECO:0000313" key="2">
    <source>
        <dbReference type="EMBL" id="GMH69267.1"/>
    </source>
</evidence>
<protein>
    <submittedName>
        <fullName evidence="2">Uncharacterized protein</fullName>
    </submittedName>
</protein>
<keyword evidence="3" id="KW-1185">Reference proteome</keyword>
<evidence type="ECO:0000256" key="1">
    <source>
        <dbReference type="SAM" id="MobiDB-lite"/>
    </source>
</evidence>
<accession>A0A9W7ABL6</accession>
<dbReference type="OrthoDB" id="200864at2759"/>
<dbReference type="EMBL" id="BRXW01000605">
    <property type="protein sequence ID" value="GMH69267.1"/>
    <property type="molecule type" value="Genomic_DNA"/>
</dbReference>
<evidence type="ECO:0000313" key="3">
    <source>
        <dbReference type="Proteomes" id="UP001165122"/>
    </source>
</evidence>
<name>A0A9W7ABL6_9STRA</name>
<feature type="region of interest" description="Disordered" evidence="1">
    <location>
        <begin position="1"/>
        <end position="33"/>
    </location>
</feature>
<proteinExistence type="predicted"/>
<gene>
    <name evidence="2" type="ORF">TrLO_g15209</name>
</gene>
<sequence>MPPKKSKPKRVPHPNETPLKHKAPGHGAVERSKNNMWSMTSSEATSTASAVVAKNRPKYKATSNSMVVGIGRGGGLEEAEVA</sequence>
<dbReference type="AlphaFoldDB" id="A0A9W7ABL6"/>